<gene>
    <name evidence="1" type="ORF">Q644_00655</name>
</gene>
<proteinExistence type="predicted"/>
<protein>
    <submittedName>
        <fullName evidence="1">Uncharacterized protein</fullName>
    </submittedName>
</protein>
<dbReference type="AlphaFoldDB" id="U4VEW0"/>
<organism evidence="1 2">
    <name type="scientific">Brucella intermedia 229E</name>
    <dbReference type="NCBI Taxonomy" id="1337887"/>
    <lineage>
        <taxon>Bacteria</taxon>
        <taxon>Pseudomonadati</taxon>
        <taxon>Pseudomonadota</taxon>
        <taxon>Alphaproteobacteria</taxon>
        <taxon>Hyphomicrobiales</taxon>
        <taxon>Brucellaceae</taxon>
        <taxon>Brucella/Ochrobactrum group</taxon>
        <taxon>Brucella</taxon>
    </lineage>
</organism>
<accession>U4VEW0</accession>
<comment type="caution">
    <text evidence="1">The sequence shown here is derived from an EMBL/GenBank/DDBJ whole genome shotgun (WGS) entry which is preliminary data.</text>
</comment>
<evidence type="ECO:0000313" key="1">
    <source>
        <dbReference type="EMBL" id="ERM03663.1"/>
    </source>
</evidence>
<name>U4VEW0_9HYPH</name>
<dbReference type="EMBL" id="ASXJ01000005">
    <property type="protein sequence ID" value="ERM03663.1"/>
    <property type="molecule type" value="Genomic_DNA"/>
</dbReference>
<reference evidence="1 2" key="1">
    <citation type="journal article" date="2014" name="FEMS Microbiol. Lett.">
        <title>Genome sequencing analysis reveals virulence-related gene content of Ochrobactrum intermedium strain 229E, a urease-positive strain isolated from the human gastric niche.</title>
        <authorList>
            <person name="Kulkarni G.J."/>
            <person name="Shetty S."/>
            <person name="Dharne M.S."/>
            <person name="Shouche Y.S."/>
        </authorList>
    </citation>
    <scope>NUCLEOTIDE SEQUENCE [LARGE SCALE GENOMIC DNA]</scope>
    <source>
        <strain evidence="1 2">229E</strain>
    </source>
</reference>
<dbReference type="Proteomes" id="UP000016842">
    <property type="component" value="Unassembled WGS sequence"/>
</dbReference>
<evidence type="ECO:0000313" key="2">
    <source>
        <dbReference type="Proteomes" id="UP000016842"/>
    </source>
</evidence>
<sequence length="84" mass="9697">MTAFPADKVNRDITRNTKNKCLPVLNRRLGLHAGETKPGLLQRVFRKLMRTKALFEETSQYLPMPEINRHKIVADVGRGRCHEI</sequence>